<reference evidence="5" key="1">
    <citation type="journal article" date="2017" name="Genome Biol.">
        <title>Comparative genomics reveals high biological diversity and specific adaptations in the industrially and medically important fungal genus Aspergillus.</title>
        <authorList>
            <person name="de Vries R.P."/>
            <person name="Riley R."/>
            <person name="Wiebenga A."/>
            <person name="Aguilar-Osorio G."/>
            <person name="Amillis S."/>
            <person name="Uchima C.A."/>
            <person name="Anderluh G."/>
            <person name="Asadollahi M."/>
            <person name="Askin M."/>
            <person name="Barry K."/>
            <person name="Battaglia E."/>
            <person name="Bayram O."/>
            <person name="Benocci T."/>
            <person name="Braus-Stromeyer S.A."/>
            <person name="Caldana C."/>
            <person name="Canovas D."/>
            <person name="Cerqueira G.C."/>
            <person name="Chen F."/>
            <person name="Chen W."/>
            <person name="Choi C."/>
            <person name="Clum A."/>
            <person name="Dos Santos R.A."/>
            <person name="Damasio A.R."/>
            <person name="Diallinas G."/>
            <person name="Emri T."/>
            <person name="Fekete E."/>
            <person name="Flipphi M."/>
            <person name="Freyberg S."/>
            <person name="Gallo A."/>
            <person name="Gournas C."/>
            <person name="Habgood R."/>
            <person name="Hainaut M."/>
            <person name="Harispe M.L."/>
            <person name="Henrissat B."/>
            <person name="Hilden K.S."/>
            <person name="Hope R."/>
            <person name="Hossain A."/>
            <person name="Karabika E."/>
            <person name="Karaffa L."/>
            <person name="Karanyi Z."/>
            <person name="Krasevec N."/>
            <person name="Kuo A."/>
            <person name="Kusch H."/>
            <person name="LaButti K."/>
            <person name="Lagendijk E.L."/>
            <person name="Lapidus A."/>
            <person name="Levasseur A."/>
            <person name="Lindquist E."/>
            <person name="Lipzen A."/>
            <person name="Logrieco A.F."/>
            <person name="MacCabe A."/>
            <person name="Maekelae M.R."/>
            <person name="Malavazi I."/>
            <person name="Melin P."/>
            <person name="Meyer V."/>
            <person name="Mielnichuk N."/>
            <person name="Miskei M."/>
            <person name="Molnar A.P."/>
            <person name="Mule G."/>
            <person name="Ngan C.Y."/>
            <person name="Orejas M."/>
            <person name="Orosz E."/>
            <person name="Ouedraogo J.P."/>
            <person name="Overkamp K.M."/>
            <person name="Park H.-S."/>
            <person name="Perrone G."/>
            <person name="Piumi F."/>
            <person name="Punt P.J."/>
            <person name="Ram A.F."/>
            <person name="Ramon A."/>
            <person name="Rauscher S."/>
            <person name="Record E."/>
            <person name="Riano-Pachon D.M."/>
            <person name="Robert V."/>
            <person name="Roehrig J."/>
            <person name="Ruller R."/>
            <person name="Salamov A."/>
            <person name="Salih N.S."/>
            <person name="Samson R.A."/>
            <person name="Sandor E."/>
            <person name="Sanguinetti M."/>
            <person name="Schuetze T."/>
            <person name="Sepcic K."/>
            <person name="Shelest E."/>
            <person name="Sherlock G."/>
            <person name="Sophianopoulou V."/>
            <person name="Squina F.M."/>
            <person name="Sun H."/>
            <person name="Susca A."/>
            <person name="Todd R.B."/>
            <person name="Tsang A."/>
            <person name="Unkles S.E."/>
            <person name="van de Wiele N."/>
            <person name="van Rossen-Uffink D."/>
            <person name="Oliveira J.V."/>
            <person name="Vesth T.C."/>
            <person name="Visser J."/>
            <person name="Yu J.-H."/>
            <person name="Zhou M."/>
            <person name="Andersen M.R."/>
            <person name="Archer D.B."/>
            <person name="Baker S.E."/>
            <person name="Benoit I."/>
            <person name="Brakhage A.A."/>
            <person name="Braus G.H."/>
            <person name="Fischer R."/>
            <person name="Frisvad J.C."/>
            <person name="Goldman G.H."/>
            <person name="Houbraken J."/>
            <person name="Oakley B."/>
            <person name="Pocsi I."/>
            <person name="Scazzocchio C."/>
            <person name="Seiboth B."/>
            <person name="vanKuyk P.A."/>
            <person name="Wortman J."/>
            <person name="Dyer P.S."/>
            <person name="Grigoriev I.V."/>
        </authorList>
    </citation>
    <scope>NUCLEOTIDE SEQUENCE [LARGE SCALE GENOMIC DNA]</scope>
    <source>
        <strain evidence="5">DTO 134E9</strain>
    </source>
</reference>
<organism evidence="4 5">
    <name type="scientific">Aspergillus wentii DTO 134E9</name>
    <dbReference type="NCBI Taxonomy" id="1073089"/>
    <lineage>
        <taxon>Eukaryota</taxon>
        <taxon>Fungi</taxon>
        <taxon>Dikarya</taxon>
        <taxon>Ascomycota</taxon>
        <taxon>Pezizomycotina</taxon>
        <taxon>Eurotiomycetes</taxon>
        <taxon>Eurotiomycetidae</taxon>
        <taxon>Eurotiales</taxon>
        <taxon>Aspergillaceae</taxon>
        <taxon>Aspergillus</taxon>
        <taxon>Aspergillus subgen. Cremei</taxon>
    </lineage>
</organism>
<dbReference type="InterPro" id="IPR001578">
    <property type="entry name" value="Peptidase_C12_UCH"/>
</dbReference>
<dbReference type="Gene3D" id="3.30.1490.420">
    <property type="entry name" value="Ubiquitin carboxyl-terminal hydrolase, domain 2"/>
    <property type="match status" value="1"/>
</dbReference>
<dbReference type="Proteomes" id="UP000184383">
    <property type="component" value="Unassembled WGS sequence"/>
</dbReference>
<sequence>MHELGVSPRLQFIDVYSIHDRPVEAPIKALILNIPRCEAYDCRDMGVAKRAYNLVADAGSTEIPVDSDSVDHHYACFVKSRQRTLLELDGEAHGPICHGSEELDVWNHGMAKIKERYIRNNERDRFDVANACASVGVWLMQTRQTQAMTPDDVNPVIELFIHIVRKTIPG</sequence>
<dbReference type="VEuPathDB" id="FungiDB:ASPWEDRAFT_166486"/>
<dbReference type="Pfam" id="PF01088">
    <property type="entry name" value="Peptidase_C12"/>
    <property type="match status" value="1"/>
</dbReference>
<dbReference type="PROSITE" id="PS52048">
    <property type="entry name" value="UCH_DOMAIN"/>
    <property type="match status" value="1"/>
</dbReference>
<dbReference type="PANTHER" id="PTHR10589:SF17">
    <property type="entry name" value="UBIQUITIN CARBOXYL-TERMINAL HYDROLASE"/>
    <property type="match status" value="1"/>
</dbReference>
<comment type="caution">
    <text evidence="2">Lacks conserved residue(s) required for the propagation of feature annotation.</text>
</comment>
<dbReference type="GeneID" id="63745848"/>
<feature type="domain" description="UCH catalytic" evidence="3">
    <location>
        <begin position="1"/>
        <end position="136"/>
    </location>
</feature>
<dbReference type="AlphaFoldDB" id="A0A1L9RZN5"/>
<proteinExistence type="inferred from homology"/>
<evidence type="ECO:0000259" key="3">
    <source>
        <dbReference type="PROSITE" id="PS52048"/>
    </source>
</evidence>
<gene>
    <name evidence="4" type="ORF">ASPWEDRAFT_166486</name>
</gene>
<dbReference type="InterPro" id="IPR038765">
    <property type="entry name" value="Papain-like_cys_pep_sf"/>
</dbReference>
<name>A0A1L9RZN5_ASPWE</name>
<dbReference type="GO" id="GO:0004843">
    <property type="term" value="F:cysteine-type deubiquitinase activity"/>
    <property type="evidence" value="ECO:0007669"/>
    <property type="project" value="InterPro"/>
</dbReference>
<dbReference type="GO" id="GO:0016579">
    <property type="term" value="P:protein deubiquitination"/>
    <property type="evidence" value="ECO:0007669"/>
    <property type="project" value="TreeGrafter"/>
</dbReference>
<protein>
    <recommendedName>
        <fullName evidence="3">UCH catalytic domain-containing protein</fullName>
    </recommendedName>
</protein>
<accession>A0A1L9RZN5</accession>
<evidence type="ECO:0000313" key="5">
    <source>
        <dbReference type="Proteomes" id="UP000184383"/>
    </source>
</evidence>
<dbReference type="GO" id="GO:0005737">
    <property type="term" value="C:cytoplasm"/>
    <property type="evidence" value="ECO:0007669"/>
    <property type="project" value="TreeGrafter"/>
</dbReference>
<evidence type="ECO:0000256" key="1">
    <source>
        <dbReference type="ARBA" id="ARBA00009326"/>
    </source>
</evidence>
<dbReference type="GO" id="GO:0006511">
    <property type="term" value="P:ubiquitin-dependent protein catabolic process"/>
    <property type="evidence" value="ECO:0007669"/>
    <property type="project" value="InterPro"/>
</dbReference>
<comment type="similarity">
    <text evidence="1 2">Belongs to the peptidase C12 family.</text>
</comment>
<keyword evidence="5" id="KW-1185">Reference proteome</keyword>
<dbReference type="SUPFAM" id="SSF54001">
    <property type="entry name" value="Cysteine proteinases"/>
    <property type="match status" value="1"/>
</dbReference>
<dbReference type="RefSeq" id="XP_040694092.1">
    <property type="nucleotide sequence ID" value="XM_040830000.1"/>
</dbReference>
<dbReference type="PANTHER" id="PTHR10589">
    <property type="entry name" value="UBIQUITIN CARBOXYL-TERMINAL HYDROLASE"/>
    <property type="match status" value="1"/>
</dbReference>
<evidence type="ECO:0000313" key="4">
    <source>
        <dbReference type="EMBL" id="OJJ40416.1"/>
    </source>
</evidence>
<dbReference type="EMBL" id="KV878209">
    <property type="protein sequence ID" value="OJJ40416.1"/>
    <property type="molecule type" value="Genomic_DNA"/>
</dbReference>
<evidence type="ECO:0000256" key="2">
    <source>
        <dbReference type="PROSITE-ProRule" id="PRU01393"/>
    </source>
</evidence>